<dbReference type="InterPro" id="IPR010502">
    <property type="entry name" value="Carb-bd_dom_fam9"/>
</dbReference>
<feature type="non-terminal residue" evidence="2">
    <location>
        <position position="202"/>
    </location>
</feature>
<reference evidence="2" key="1">
    <citation type="journal article" date="2012" name="PLoS ONE">
        <title>Gene sets for utilization of primary and secondary nutrition supplies in the distal gut of endangered iberian lynx.</title>
        <authorList>
            <person name="Alcaide M."/>
            <person name="Messina E."/>
            <person name="Richter M."/>
            <person name="Bargiela R."/>
            <person name="Peplies J."/>
            <person name="Huws S.A."/>
            <person name="Newbold C.J."/>
            <person name="Golyshin P.N."/>
            <person name="Simon M.A."/>
            <person name="Lopez G."/>
            <person name="Yakimov M.M."/>
            <person name="Ferrer M."/>
        </authorList>
    </citation>
    <scope>NUCLEOTIDE SEQUENCE</scope>
</reference>
<organism evidence="2">
    <name type="scientific">gut metagenome</name>
    <dbReference type="NCBI Taxonomy" id="749906"/>
    <lineage>
        <taxon>unclassified sequences</taxon>
        <taxon>metagenomes</taxon>
        <taxon>organismal metagenomes</taxon>
    </lineage>
</organism>
<proteinExistence type="predicted"/>
<dbReference type="SUPFAM" id="SSF49344">
    <property type="entry name" value="CBD9-like"/>
    <property type="match status" value="1"/>
</dbReference>
<evidence type="ECO:0000259" key="1">
    <source>
        <dbReference type="Pfam" id="PF06452"/>
    </source>
</evidence>
<dbReference type="GO" id="GO:0004553">
    <property type="term" value="F:hydrolase activity, hydrolyzing O-glycosyl compounds"/>
    <property type="evidence" value="ECO:0007669"/>
    <property type="project" value="InterPro"/>
</dbReference>
<gene>
    <name evidence="2" type="ORF">EVA_17975</name>
</gene>
<dbReference type="GO" id="GO:0030246">
    <property type="term" value="F:carbohydrate binding"/>
    <property type="evidence" value="ECO:0007669"/>
    <property type="project" value="InterPro"/>
</dbReference>
<dbReference type="GO" id="GO:0045493">
    <property type="term" value="P:xylan catabolic process"/>
    <property type="evidence" value="ECO:0007669"/>
    <property type="project" value="UniProtKB-KW"/>
</dbReference>
<protein>
    <submittedName>
        <fullName evidence="2">Endoxylanase</fullName>
    </submittedName>
</protein>
<dbReference type="Gene3D" id="2.60.40.1190">
    <property type="match status" value="1"/>
</dbReference>
<dbReference type="Pfam" id="PF06452">
    <property type="entry name" value="CBM9_1"/>
    <property type="match status" value="1"/>
</dbReference>
<dbReference type="AlphaFoldDB" id="J9FHK2"/>
<name>J9FHK2_9ZZZZ</name>
<keyword evidence="2" id="KW-0378">Hydrolase</keyword>
<keyword evidence="2" id="KW-0624">Polysaccharide degradation</keyword>
<sequence>MDGKMDEEAWQDVYDISGAFHYPWEAKEAPFTAFKAYHDGTNFYFGFEVKDADVLQDENWNEDESTVDGEDRVELFFAGGSVDKPGPKGMELYYGVEIDPKGRVHDYSIEYYRHFDGQWNLEGLETAATTSDDGYVVEGMVPLKSLQDLNLIRNDVMRTGVYRAEFSTPAKEGDDPIMEWISWVDPKTAEPDYHVDSSFGEF</sequence>
<keyword evidence="2" id="KW-0119">Carbohydrate metabolism</keyword>
<accession>J9FHK2</accession>
<evidence type="ECO:0000313" key="2">
    <source>
        <dbReference type="EMBL" id="EJW93918.1"/>
    </source>
</evidence>
<dbReference type="CDD" id="cd09620">
    <property type="entry name" value="CBM9_like_3"/>
    <property type="match status" value="1"/>
</dbReference>
<keyword evidence="2" id="KW-0858">Xylan degradation</keyword>
<dbReference type="EMBL" id="AMCI01006678">
    <property type="protein sequence ID" value="EJW93918.1"/>
    <property type="molecule type" value="Genomic_DNA"/>
</dbReference>
<comment type="caution">
    <text evidence="2">The sequence shown here is derived from an EMBL/GenBank/DDBJ whole genome shotgun (WGS) entry which is preliminary data.</text>
</comment>
<feature type="domain" description="Carbohydrate-binding" evidence="1">
    <location>
        <begin position="2"/>
        <end position="201"/>
    </location>
</feature>
<keyword evidence="2" id="KW-0326">Glycosidase</keyword>